<accession>X0S2D6</accession>
<dbReference type="Gene3D" id="3.40.50.10490">
    <property type="entry name" value="Glucose-6-phosphate isomerase like protein, domain 1"/>
    <property type="match status" value="1"/>
</dbReference>
<gene>
    <name evidence="1" type="ORF">S01H1_07610</name>
</gene>
<name>X0S2D6_9ZZZZ</name>
<evidence type="ECO:0000313" key="1">
    <source>
        <dbReference type="EMBL" id="GAF70092.1"/>
    </source>
</evidence>
<dbReference type="GO" id="GO:0097367">
    <property type="term" value="F:carbohydrate derivative binding"/>
    <property type="evidence" value="ECO:0007669"/>
    <property type="project" value="InterPro"/>
</dbReference>
<protein>
    <submittedName>
        <fullName evidence="1">Uncharacterized protein</fullName>
    </submittedName>
</protein>
<dbReference type="AlphaFoldDB" id="X0S2D6"/>
<dbReference type="InterPro" id="IPR046348">
    <property type="entry name" value="SIS_dom_sf"/>
</dbReference>
<proteinExistence type="predicted"/>
<dbReference type="EMBL" id="BARS01003915">
    <property type="protein sequence ID" value="GAF70092.1"/>
    <property type="molecule type" value="Genomic_DNA"/>
</dbReference>
<dbReference type="SUPFAM" id="SSF53697">
    <property type="entry name" value="SIS domain"/>
    <property type="match status" value="1"/>
</dbReference>
<sequence>MHKGEKQTKPQFDILVNQLSDVFLSILPRMDIPQERMQTTIKSALVHKRFIDDLSELYRLEPKKIFTAFKKLDISEKSMIAEKEKAEFPSSWCASLTGIKNSRGLSITAYSPKFNESFRFNDGALEKIETEWRDLVRKIQKSDPFLSYYRLGISKYLRYYLSHVSPLIRNFVADRFKKNNLKYLVTVGIGANEQFWHFPQKYYQYLGETPEWYICDNPKDLIKLPAEVSTSNTLFIEFSRSGKSQEVVKFDEFLPYNSIRIVFTNKGPLYRLSKRYGKSCLRIEFPEEIPGRFGKNMTPLLMVPLDLLGLPLKNYWEKIINCIKHWDLKNSSSPPVALARY</sequence>
<feature type="non-terminal residue" evidence="1">
    <location>
        <position position="341"/>
    </location>
</feature>
<dbReference type="GO" id="GO:1901135">
    <property type="term" value="P:carbohydrate derivative metabolic process"/>
    <property type="evidence" value="ECO:0007669"/>
    <property type="project" value="InterPro"/>
</dbReference>
<comment type="caution">
    <text evidence="1">The sequence shown here is derived from an EMBL/GenBank/DDBJ whole genome shotgun (WGS) entry which is preliminary data.</text>
</comment>
<organism evidence="1">
    <name type="scientific">marine sediment metagenome</name>
    <dbReference type="NCBI Taxonomy" id="412755"/>
    <lineage>
        <taxon>unclassified sequences</taxon>
        <taxon>metagenomes</taxon>
        <taxon>ecological metagenomes</taxon>
    </lineage>
</organism>
<reference evidence="1" key="1">
    <citation type="journal article" date="2014" name="Front. Microbiol.">
        <title>High frequency of phylogenetically diverse reductive dehalogenase-homologous genes in deep subseafloor sedimentary metagenomes.</title>
        <authorList>
            <person name="Kawai M."/>
            <person name="Futagami T."/>
            <person name="Toyoda A."/>
            <person name="Takaki Y."/>
            <person name="Nishi S."/>
            <person name="Hori S."/>
            <person name="Arai W."/>
            <person name="Tsubouchi T."/>
            <person name="Morono Y."/>
            <person name="Uchiyama I."/>
            <person name="Ito T."/>
            <person name="Fujiyama A."/>
            <person name="Inagaki F."/>
            <person name="Takami H."/>
        </authorList>
    </citation>
    <scope>NUCLEOTIDE SEQUENCE</scope>
    <source>
        <strain evidence="1">Expedition CK06-06</strain>
    </source>
</reference>